<gene>
    <name evidence="2" type="ordered locus">AM1_4219</name>
</gene>
<dbReference type="Proteomes" id="UP000000268">
    <property type="component" value="Chromosome"/>
</dbReference>
<organism evidence="2 3">
    <name type="scientific">Acaryochloris marina (strain MBIC 11017)</name>
    <dbReference type="NCBI Taxonomy" id="329726"/>
    <lineage>
        <taxon>Bacteria</taxon>
        <taxon>Bacillati</taxon>
        <taxon>Cyanobacteriota</taxon>
        <taxon>Cyanophyceae</taxon>
        <taxon>Acaryochloridales</taxon>
        <taxon>Acaryochloridaceae</taxon>
        <taxon>Acaryochloris</taxon>
    </lineage>
</organism>
<dbReference type="RefSeq" id="WP_012164533.1">
    <property type="nucleotide sequence ID" value="NC_009925.1"/>
</dbReference>
<evidence type="ECO:0000313" key="2">
    <source>
        <dbReference type="EMBL" id="ABW29199.1"/>
    </source>
</evidence>
<dbReference type="HOGENOM" id="CLU_054211_0_0_3"/>
<dbReference type="eggNOG" id="ENOG5031IQT">
    <property type="taxonomic scope" value="Bacteria"/>
</dbReference>
<dbReference type="OrthoDB" id="482635at2"/>
<dbReference type="KEGG" id="amr:AM1_4219"/>
<keyword evidence="3" id="KW-1185">Reference proteome</keyword>
<protein>
    <submittedName>
        <fullName evidence="2">Uncharacterized protein</fullName>
    </submittedName>
</protein>
<dbReference type="AlphaFoldDB" id="B0CCN7"/>
<evidence type="ECO:0000256" key="1">
    <source>
        <dbReference type="SAM" id="MobiDB-lite"/>
    </source>
</evidence>
<reference evidence="2 3" key="1">
    <citation type="journal article" date="2008" name="Proc. Natl. Acad. Sci. U.S.A.">
        <title>Niche adaptation and genome expansion in the chlorophyll d-producing cyanobacterium Acaryochloris marina.</title>
        <authorList>
            <person name="Swingley W.D."/>
            <person name="Chen M."/>
            <person name="Cheung P.C."/>
            <person name="Conrad A.L."/>
            <person name="Dejesa L.C."/>
            <person name="Hao J."/>
            <person name="Honchak B.M."/>
            <person name="Karbach L.E."/>
            <person name="Kurdoglu A."/>
            <person name="Lahiri S."/>
            <person name="Mastrian S.D."/>
            <person name="Miyashita H."/>
            <person name="Page L."/>
            <person name="Ramakrishna P."/>
            <person name="Satoh S."/>
            <person name="Sattley W.M."/>
            <person name="Shimada Y."/>
            <person name="Taylor H.L."/>
            <person name="Tomo T."/>
            <person name="Tsuchiya T."/>
            <person name="Wang Z.T."/>
            <person name="Raymond J."/>
            <person name="Mimuro M."/>
            <person name="Blankenship R.E."/>
            <person name="Touchman J.W."/>
        </authorList>
    </citation>
    <scope>NUCLEOTIDE SEQUENCE [LARGE SCALE GENOMIC DNA]</scope>
    <source>
        <strain evidence="3">MBIC 11017</strain>
    </source>
</reference>
<name>B0CCN7_ACAM1</name>
<evidence type="ECO:0000313" key="3">
    <source>
        <dbReference type="Proteomes" id="UP000000268"/>
    </source>
</evidence>
<proteinExistence type="predicted"/>
<accession>B0CCN7</accession>
<dbReference type="STRING" id="329726.AM1_4219"/>
<dbReference type="EMBL" id="CP000828">
    <property type="protein sequence ID" value="ABW29199.1"/>
    <property type="molecule type" value="Genomic_DNA"/>
</dbReference>
<feature type="compositionally biased region" description="Basic residues" evidence="1">
    <location>
        <begin position="133"/>
        <end position="150"/>
    </location>
</feature>
<feature type="region of interest" description="Disordered" evidence="1">
    <location>
        <begin position="124"/>
        <end position="159"/>
    </location>
</feature>
<sequence length="226" mass="24990">MYSQFRSQYPTGSLTSELLKAEPDHYIVRALIQVGGTTLATGLSSASTVEEAEDHARARALVVLGIEAATFETQAHLMGEQDQARLQPASLSEDLQAIANRALDAAPEWDDPSLQMQDMSAPDFVEEAPPRRGASRRQKPKATTSKRKASRSPSVDTAALDSPLDLSDIIAQTDVELKRLGWTSTQGRQHLQQTYNKRSRQHLTDQELLEFLDFLQSQANIDEAPF</sequence>